<evidence type="ECO:0000256" key="4">
    <source>
        <dbReference type="ARBA" id="ARBA00022989"/>
    </source>
</evidence>
<evidence type="ECO:0000256" key="3">
    <source>
        <dbReference type="ARBA" id="ARBA00022692"/>
    </source>
</evidence>
<evidence type="ECO:0000256" key="8">
    <source>
        <dbReference type="ARBA" id="ARBA00023180"/>
    </source>
</evidence>
<dbReference type="Pfam" id="PF00003">
    <property type="entry name" value="7tm_3"/>
    <property type="match status" value="1"/>
</dbReference>
<evidence type="ECO:0000313" key="13">
    <source>
        <dbReference type="RefSeq" id="XP_006813975.1"/>
    </source>
</evidence>
<dbReference type="CDD" id="cd06366">
    <property type="entry name" value="PBP1_GABAb_receptor"/>
    <property type="match status" value="1"/>
</dbReference>
<feature type="transmembrane region" description="Helical" evidence="10">
    <location>
        <begin position="374"/>
        <end position="401"/>
    </location>
</feature>
<gene>
    <name evidence="13" type="primary">LOC102801547</name>
</gene>
<dbReference type="PROSITE" id="PS00981">
    <property type="entry name" value="G_PROTEIN_RECEP_F3_3"/>
    <property type="match status" value="1"/>
</dbReference>
<dbReference type="InterPro" id="IPR017978">
    <property type="entry name" value="GPCR_3_C"/>
</dbReference>
<dbReference type="PRINTS" id="PR01177">
    <property type="entry name" value="GABAB1RECPTR"/>
</dbReference>
<dbReference type="RefSeq" id="XP_006813975.1">
    <property type="nucleotide sequence ID" value="XM_006813912.1"/>
</dbReference>
<feature type="transmembrane region" description="Helical" evidence="10">
    <location>
        <begin position="615"/>
        <end position="637"/>
    </location>
</feature>
<keyword evidence="7" id="KW-0675">Receptor</keyword>
<evidence type="ECO:0000259" key="11">
    <source>
        <dbReference type="PROSITE" id="PS50259"/>
    </source>
</evidence>
<protein>
    <submittedName>
        <fullName evidence="13">Gamma-aminobutyric acid type B receptor subunit 2-like</fullName>
    </submittedName>
</protein>
<dbReference type="InterPro" id="IPR000337">
    <property type="entry name" value="GPCR_3"/>
</dbReference>
<feature type="transmembrane region" description="Helical" evidence="10">
    <location>
        <begin position="551"/>
        <end position="572"/>
    </location>
</feature>
<feature type="transmembrane region" description="Helical" evidence="10">
    <location>
        <begin position="413"/>
        <end position="432"/>
    </location>
</feature>
<feature type="transmembrane region" description="Helical" evidence="10">
    <location>
        <begin position="492"/>
        <end position="510"/>
    </location>
</feature>
<feature type="transmembrane region" description="Helical" evidence="10">
    <location>
        <begin position="452"/>
        <end position="471"/>
    </location>
</feature>
<dbReference type="PANTHER" id="PTHR10519">
    <property type="entry name" value="GABA-B RECEPTOR"/>
    <property type="match status" value="1"/>
</dbReference>
<evidence type="ECO:0000256" key="5">
    <source>
        <dbReference type="ARBA" id="ARBA00023040"/>
    </source>
</evidence>
<reference evidence="13" key="1">
    <citation type="submission" date="2025-08" db="UniProtKB">
        <authorList>
            <consortium name="RefSeq"/>
        </authorList>
    </citation>
    <scope>IDENTIFICATION</scope>
    <source>
        <tissue evidence="13">Testes</tissue>
    </source>
</reference>
<comment type="subcellular location">
    <subcellularLocation>
        <location evidence="1">Cell membrane</location>
        <topology evidence="1">Multi-pass membrane protein</topology>
    </subcellularLocation>
</comment>
<dbReference type="PANTHER" id="PTHR10519:SF74">
    <property type="entry name" value="GAMMA-AMINOBUTYRIC ACID TYPE B RECEPTOR SUBUNIT 2"/>
    <property type="match status" value="1"/>
</dbReference>
<evidence type="ECO:0000313" key="12">
    <source>
        <dbReference type="Proteomes" id="UP000694865"/>
    </source>
</evidence>
<dbReference type="InterPro" id="IPR028082">
    <property type="entry name" value="Peripla_BP_I"/>
</dbReference>
<feature type="domain" description="G-protein coupled receptors family 3 profile" evidence="11">
    <location>
        <begin position="376"/>
        <end position="640"/>
    </location>
</feature>
<accession>A0ABM0M1T4</accession>
<evidence type="ECO:0000256" key="10">
    <source>
        <dbReference type="SAM" id="Phobius"/>
    </source>
</evidence>
<dbReference type="Pfam" id="PF01094">
    <property type="entry name" value="ANF_receptor"/>
    <property type="match status" value="1"/>
</dbReference>
<keyword evidence="8" id="KW-0325">Glycoprotein</keyword>
<evidence type="ECO:0000256" key="2">
    <source>
        <dbReference type="ARBA" id="ARBA00022475"/>
    </source>
</evidence>
<keyword evidence="2" id="KW-1003">Cell membrane</keyword>
<dbReference type="GeneID" id="102801547"/>
<name>A0ABM0M1T4_SACKO</name>
<dbReference type="PROSITE" id="PS50259">
    <property type="entry name" value="G_PROTEIN_RECEP_F3_4"/>
    <property type="match status" value="1"/>
</dbReference>
<dbReference type="InterPro" id="IPR017979">
    <property type="entry name" value="GPCR_3_CS"/>
</dbReference>
<keyword evidence="6 10" id="KW-0472">Membrane</keyword>
<keyword evidence="3 10" id="KW-0812">Transmembrane</keyword>
<dbReference type="Gene3D" id="3.40.50.2300">
    <property type="match status" value="2"/>
</dbReference>
<evidence type="ECO:0000256" key="7">
    <source>
        <dbReference type="ARBA" id="ARBA00023170"/>
    </source>
</evidence>
<keyword evidence="4 10" id="KW-1133">Transmembrane helix</keyword>
<dbReference type="SUPFAM" id="SSF53822">
    <property type="entry name" value="Periplasmic binding protein-like I"/>
    <property type="match status" value="1"/>
</dbReference>
<keyword evidence="9" id="KW-0807">Transducer</keyword>
<proteinExistence type="predicted"/>
<dbReference type="InterPro" id="IPR002455">
    <property type="entry name" value="GPCR3_GABA-B"/>
</dbReference>
<feature type="transmembrane region" description="Helical" evidence="10">
    <location>
        <begin position="592"/>
        <end position="609"/>
    </location>
</feature>
<dbReference type="PRINTS" id="PR01176">
    <property type="entry name" value="GABABRECEPTR"/>
</dbReference>
<organism evidence="12 13">
    <name type="scientific">Saccoglossus kowalevskii</name>
    <name type="common">Acorn worm</name>
    <dbReference type="NCBI Taxonomy" id="10224"/>
    <lineage>
        <taxon>Eukaryota</taxon>
        <taxon>Metazoa</taxon>
        <taxon>Hemichordata</taxon>
        <taxon>Enteropneusta</taxon>
        <taxon>Harrimaniidae</taxon>
        <taxon>Saccoglossus</taxon>
    </lineage>
</organism>
<keyword evidence="12" id="KW-1185">Reference proteome</keyword>
<dbReference type="Proteomes" id="UP000694865">
    <property type="component" value="Unplaced"/>
</dbReference>
<keyword evidence="5" id="KW-0297">G-protein coupled receptor</keyword>
<dbReference type="InterPro" id="IPR001828">
    <property type="entry name" value="ANF_lig-bd_rcpt"/>
</dbReference>
<sequence length="671" mass="75793">MTSLKKLQCEMAEGTKAFFEAMAEGPPKLMVFGGVCSNVTAPIAEAVIWWKLVQLSYANTEPFLSEREKYPTFFRTVPSEADFNPAKLKLLEYYNWTRVATIHQDTPRFSMAHNKLTRELEDAGIKLLKVASFASDPESAVHLISESGARIILGYFEEEMARKVFCHAYKSKLYGSKYVWILPGGYSDTWWNHTDILDDCSADDVYTAIDGYLATDILPLSANDGKTISGFTASEYEHHYNEIRGGNFTNLHGYAYDGVWVLALALHTVLIQLGDDYTALTQFDYNNSYILDMFMEAMNETDFMGVTGPVKFKDGNRLGTILYKQFQGAREKIVGEFYAYSDMFNLSAGDIVWADGSPPRDQPLIYRIPRGISFVLYIVMCCLSYLGILLALLFLFFNMRFRKHRYIKMSSPYINNLIIIGGIFCYASIYVIGLDNHEIDDLSFEIVCSARAWLLAIGFTLSFGAMFSKTWRVHSIFTNIKMKKKVIRDHRLFTIVGILLLVDVVILISWDIKDPLRRKLIEAPEEPDPGGNADVTIIPIMQQCQSVQMTIWLAAIYVYKGVLMVFGCFLAWETRHVSIPALNDSKYIGMSVYNIVVACMIGAALSFIIQDDTNAAFGIISVFILFCTTLTLCLVFVPKVSKDNCSVNCQCIRATECRAKGNTIKIYYALI</sequence>
<evidence type="ECO:0000256" key="9">
    <source>
        <dbReference type="ARBA" id="ARBA00023224"/>
    </source>
</evidence>
<dbReference type="PRINTS" id="PR00248">
    <property type="entry name" value="GPCRMGR"/>
</dbReference>
<evidence type="ECO:0000256" key="1">
    <source>
        <dbReference type="ARBA" id="ARBA00004651"/>
    </source>
</evidence>
<evidence type="ECO:0000256" key="6">
    <source>
        <dbReference type="ARBA" id="ARBA00023136"/>
    </source>
</evidence>